<evidence type="ECO:0000256" key="3">
    <source>
        <dbReference type="ARBA" id="ARBA00023002"/>
    </source>
</evidence>
<dbReference type="GO" id="GO:0016491">
    <property type="term" value="F:oxidoreductase activity"/>
    <property type="evidence" value="ECO:0007669"/>
    <property type="project" value="UniProtKB-KW"/>
</dbReference>
<dbReference type="Pfam" id="PF00106">
    <property type="entry name" value="adh_short"/>
    <property type="match status" value="1"/>
</dbReference>
<evidence type="ECO:0000313" key="7">
    <source>
        <dbReference type="EMBL" id="EIW86126.1"/>
    </source>
</evidence>
<dbReference type="SUPFAM" id="SSF51735">
    <property type="entry name" value="NAD(P)-binding Rossmann-fold domains"/>
    <property type="match status" value="1"/>
</dbReference>
<reference evidence="8" key="1">
    <citation type="journal article" date="2012" name="Science">
        <title>The Paleozoic origin of enzymatic lignin decomposition reconstructed from 31 fungal genomes.</title>
        <authorList>
            <person name="Floudas D."/>
            <person name="Binder M."/>
            <person name="Riley R."/>
            <person name="Barry K."/>
            <person name="Blanchette R.A."/>
            <person name="Henrissat B."/>
            <person name="Martinez A.T."/>
            <person name="Otillar R."/>
            <person name="Spatafora J.W."/>
            <person name="Yadav J.S."/>
            <person name="Aerts A."/>
            <person name="Benoit I."/>
            <person name="Boyd A."/>
            <person name="Carlson A."/>
            <person name="Copeland A."/>
            <person name="Coutinho P.M."/>
            <person name="de Vries R.P."/>
            <person name="Ferreira P."/>
            <person name="Findley K."/>
            <person name="Foster B."/>
            <person name="Gaskell J."/>
            <person name="Glotzer D."/>
            <person name="Gorecki P."/>
            <person name="Heitman J."/>
            <person name="Hesse C."/>
            <person name="Hori C."/>
            <person name="Igarashi K."/>
            <person name="Jurgens J.A."/>
            <person name="Kallen N."/>
            <person name="Kersten P."/>
            <person name="Kohler A."/>
            <person name="Kuees U."/>
            <person name="Kumar T.K.A."/>
            <person name="Kuo A."/>
            <person name="LaButti K."/>
            <person name="Larrondo L.F."/>
            <person name="Lindquist E."/>
            <person name="Ling A."/>
            <person name="Lombard V."/>
            <person name="Lucas S."/>
            <person name="Lundell T."/>
            <person name="Martin R."/>
            <person name="McLaughlin D.J."/>
            <person name="Morgenstern I."/>
            <person name="Morin E."/>
            <person name="Murat C."/>
            <person name="Nagy L.G."/>
            <person name="Nolan M."/>
            <person name="Ohm R.A."/>
            <person name="Patyshakuliyeva A."/>
            <person name="Rokas A."/>
            <person name="Ruiz-Duenas F.J."/>
            <person name="Sabat G."/>
            <person name="Salamov A."/>
            <person name="Samejima M."/>
            <person name="Schmutz J."/>
            <person name="Slot J.C."/>
            <person name="St John F."/>
            <person name="Stenlid J."/>
            <person name="Sun H."/>
            <person name="Sun S."/>
            <person name="Syed K."/>
            <person name="Tsang A."/>
            <person name="Wiebenga A."/>
            <person name="Young D."/>
            <person name="Pisabarro A."/>
            <person name="Eastwood D.C."/>
            <person name="Martin F."/>
            <person name="Cullen D."/>
            <person name="Grigoriev I.V."/>
            <person name="Hibbett D.S."/>
        </authorList>
    </citation>
    <scope>NUCLEOTIDE SEQUENCE [LARGE SCALE GENOMIC DNA]</scope>
    <source>
        <strain evidence="8">RWD-64-598 SS2</strain>
    </source>
</reference>
<name>A0A5M3N4A2_CONPW</name>
<dbReference type="OMA" id="DTLHICA"/>
<dbReference type="PRINTS" id="PR00081">
    <property type="entry name" value="GDHRDH"/>
</dbReference>
<evidence type="ECO:0000313" key="8">
    <source>
        <dbReference type="Proteomes" id="UP000053558"/>
    </source>
</evidence>
<evidence type="ECO:0000256" key="6">
    <source>
        <dbReference type="SAM" id="Phobius"/>
    </source>
</evidence>
<evidence type="ECO:0000256" key="2">
    <source>
        <dbReference type="ARBA" id="ARBA00022857"/>
    </source>
</evidence>
<dbReference type="AlphaFoldDB" id="A0A5M3N4A2"/>
<sequence length="344" mass="37473">MSLPALSPYHLSLALTLPGLLLLWRNLRFRFYASRRARKIPHAQERVLILGASSGVGRSVAHVYVKRGAKVCIVGRRRDKLDDVARECRAMARGGAQVLMVKADCADPEEMVSLRERLEEEWQGLDTVIITAGVSALRPMMSNAGVEMDPRHPPKSQATAEGLTHAISVSNAAITGNFTGPLVSALSLIPLLTLTSRSPSILLLSSAAAVIPAPTRALYAATKAASLLLYQALAIEHPQIAFTFFLAGTIEGDFRASAVDKALPPNLTSSGSGSDSSEPTPLVREANPAKHGLKVGWVAQRCAQAVDRGEKNVFTPMYMRFGHLFYWIVPAYVEWRARVKYRYT</sequence>
<feature type="transmembrane region" description="Helical" evidence="6">
    <location>
        <begin position="6"/>
        <end position="27"/>
    </location>
</feature>
<keyword evidence="6" id="KW-0812">Transmembrane</keyword>
<dbReference type="GO" id="GO:0016020">
    <property type="term" value="C:membrane"/>
    <property type="evidence" value="ECO:0007669"/>
    <property type="project" value="TreeGrafter"/>
</dbReference>
<dbReference type="KEGG" id="cput:CONPUDRAFT_114262"/>
<feature type="region of interest" description="Disordered" evidence="5">
    <location>
        <begin position="265"/>
        <end position="284"/>
    </location>
</feature>
<comment type="similarity">
    <text evidence="1">Belongs to the short-chain dehydrogenases/reductases (SDR) family.</text>
</comment>
<dbReference type="InterPro" id="IPR002347">
    <property type="entry name" value="SDR_fam"/>
</dbReference>
<organism evidence="7 8">
    <name type="scientific">Coniophora puteana (strain RWD-64-598)</name>
    <name type="common">Brown rot fungus</name>
    <dbReference type="NCBI Taxonomy" id="741705"/>
    <lineage>
        <taxon>Eukaryota</taxon>
        <taxon>Fungi</taxon>
        <taxon>Dikarya</taxon>
        <taxon>Basidiomycota</taxon>
        <taxon>Agaricomycotina</taxon>
        <taxon>Agaricomycetes</taxon>
        <taxon>Agaricomycetidae</taxon>
        <taxon>Boletales</taxon>
        <taxon>Coniophorineae</taxon>
        <taxon>Coniophoraceae</taxon>
        <taxon>Coniophora</taxon>
    </lineage>
</organism>
<dbReference type="GeneID" id="19199063"/>
<dbReference type="PROSITE" id="PS00061">
    <property type="entry name" value="ADH_SHORT"/>
    <property type="match status" value="1"/>
</dbReference>
<dbReference type="Proteomes" id="UP000053558">
    <property type="component" value="Unassembled WGS sequence"/>
</dbReference>
<keyword evidence="8" id="KW-1185">Reference proteome</keyword>
<dbReference type="InterPro" id="IPR020904">
    <property type="entry name" value="Sc_DH/Rdtase_CS"/>
</dbReference>
<accession>A0A5M3N4A2</accession>
<evidence type="ECO:0000256" key="5">
    <source>
        <dbReference type="SAM" id="MobiDB-lite"/>
    </source>
</evidence>
<dbReference type="PANTHER" id="PTHR44196">
    <property type="entry name" value="DEHYDROGENASE/REDUCTASE SDR FAMILY MEMBER 7B"/>
    <property type="match status" value="1"/>
</dbReference>
<gene>
    <name evidence="7" type="ORF">CONPUDRAFT_114262</name>
</gene>
<evidence type="ECO:0000256" key="1">
    <source>
        <dbReference type="ARBA" id="ARBA00006484"/>
    </source>
</evidence>
<dbReference type="InterPro" id="IPR036291">
    <property type="entry name" value="NAD(P)-bd_dom_sf"/>
</dbReference>
<comment type="caution">
    <text evidence="7">The sequence shown here is derived from an EMBL/GenBank/DDBJ whole genome shotgun (WGS) entry which is preliminary data.</text>
</comment>
<keyword evidence="2" id="KW-0521">NADP</keyword>
<proteinExistence type="inferred from homology"/>
<dbReference type="PANTHER" id="PTHR44196:SF1">
    <property type="entry name" value="DEHYDROGENASE_REDUCTASE SDR FAMILY MEMBER 7B"/>
    <property type="match status" value="1"/>
</dbReference>
<dbReference type="OrthoDB" id="37659at2759"/>
<keyword evidence="6" id="KW-0472">Membrane</keyword>
<keyword evidence="6" id="KW-1133">Transmembrane helix</keyword>
<evidence type="ECO:0000256" key="4">
    <source>
        <dbReference type="ARBA" id="ARBA00037096"/>
    </source>
</evidence>
<dbReference type="CDD" id="cd05233">
    <property type="entry name" value="SDR_c"/>
    <property type="match status" value="1"/>
</dbReference>
<dbReference type="Gene3D" id="3.40.50.720">
    <property type="entry name" value="NAD(P)-binding Rossmann-like Domain"/>
    <property type="match status" value="1"/>
</dbReference>
<dbReference type="RefSeq" id="XP_007763049.1">
    <property type="nucleotide sequence ID" value="XM_007764859.1"/>
</dbReference>
<keyword evidence="3" id="KW-0560">Oxidoreductase</keyword>
<comment type="function">
    <text evidence="4">Putative oxidoreductase.</text>
</comment>
<dbReference type="EMBL" id="JH711573">
    <property type="protein sequence ID" value="EIW86126.1"/>
    <property type="molecule type" value="Genomic_DNA"/>
</dbReference>
<protein>
    <submittedName>
        <fullName evidence="7">NAD(P)-binding protein</fullName>
    </submittedName>
</protein>